<evidence type="ECO:0000256" key="4">
    <source>
        <dbReference type="PROSITE-ProRule" id="PRU00708"/>
    </source>
</evidence>
<gene>
    <name evidence="5" type="ORF">BAE44_0015073</name>
</gene>
<sequence length="304" mass="33845">MYRAAGPRVVSPTCWTYGILMDCCTRACRPDLALAYFGLLLRTGSGFSIVALNNLLKSLCEAKRTDEALDVLLHRMPELGCVPDVVSYNILLKSFCDNGNSQRACELLQMMAEKGAVCSPDVVTYTTVIDGLFKEGKVAKAFDLLNEMMQQGISPNLVTYNCSIDALCKARAMDNAKIVLRQMVHKGIQPNIRTYNSLMYGHGKNKDARDVFDTIAVKGQKPDIVSYLIMLDGYATEGCFVDMMDFFNLMLADGKMDDAMEIFNRMIVEGVAPNRATYYCLIQGFITHGGFLKAKELVFEMMNK</sequence>
<evidence type="ECO:0000313" key="5">
    <source>
        <dbReference type="EMBL" id="OEL23908.1"/>
    </source>
</evidence>
<dbReference type="Pfam" id="PF13041">
    <property type="entry name" value="PPR_2"/>
    <property type="match status" value="3"/>
</dbReference>
<dbReference type="InterPro" id="IPR011990">
    <property type="entry name" value="TPR-like_helical_dom_sf"/>
</dbReference>
<dbReference type="PROSITE" id="PS51375">
    <property type="entry name" value="PPR"/>
    <property type="match status" value="4"/>
</dbReference>
<dbReference type="STRING" id="888268.A0A1E5VFJ5"/>
<proteinExistence type="inferred from homology"/>
<dbReference type="Pfam" id="PF13812">
    <property type="entry name" value="PPR_3"/>
    <property type="match status" value="1"/>
</dbReference>
<dbReference type="OrthoDB" id="683669at2759"/>
<dbReference type="Gene3D" id="1.25.40.10">
    <property type="entry name" value="Tetratricopeptide repeat domain"/>
    <property type="match status" value="4"/>
</dbReference>
<dbReference type="PANTHER" id="PTHR47941">
    <property type="entry name" value="PENTATRICOPEPTIDE REPEAT-CONTAINING PROTEIN 3, MITOCHONDRIAL"/>
    <property type="match status" value="1"/>
</dbReference>
<dbReference type="InterPro" id="IPR002885">
    <property type="entry name" value="PPR_rpt"/>
</dbReference>
<keyword evidence="6" id="KW-1185">Reference proteome</keyword>
<reference evidence="5 6" key="1">
    <citation type="submission" date="2016-09" db="EMBL/GenBank/DDBJ databases">
        <title>The draft genome of Dichanthelium oligosanthes: A C3 panicoid grass species.</title>
        <authorList>
            <person name="Studer A.J."/>
            <person name="Schnable J.C."/>
            <person name="Brutnell T.P."/>
        </authorList>
    </citation>
    <scope>NUCLEOTIDE SEQUENCE [LARGE SCALE GENOMIC DNA]</scope>
    <source>
        <strain evidence="6">cv. Kellogg 1175</strain>
        <tissue evidence="5">Leaf</tissue>
    </source>
</reference>
<comment type="caution">
    <text evidence="5">The sequence shown here is derived from an EMBL/GenBank/DDBJ whole genome shotgun (WGS) entry which is preliminary data.</text>
</comment>
<feature type="repeat" description="PPR" evidence="4">
    <location>
        <begin position="48"/>
        <end position="83"/>
    </location>
</feature>
<name>A0A1E5VFJ5_9POAL</name>
<feature type="repeat" description="PPR" evidence="4">
    <location>
        <begin position="121"/>
        <end position="155"/>
    </location>
</feature>
<dbReference type="Proteomes" id="UP000095767">
    <property type="component" value="Unassembled WGS sequence"/>
</dbReference>
<evidence type="ECO:0000313" key="6">
    <source>
        <dbReference type="Proteomes" id="UP000095767"/>
    </source>
</evidence>
<dbReference type="NCBIfam" id="TIGR00756">
    <property type="entry name" value="PPR"/>
    <property type="match status" value="7"/>
</dbReference>
<comment type="similarity">
    <text evidence="1">Belongs to the PPR family. P subfamily.</text>
</comment>
<evidence type="ECO:0000256" key="3">
    <source>
        <dbReference type="ARBA" id="ARBA00022946"/>
    </source>
</evidence>
<dbReference type="Pfam" id="PF01535">
    <property type="entry name" value="PPR"/>
    <property type="match status" value="1"/>
</dbReference>
<evidence type="ECO:0000256" key="1">
    <source>
        <dbReference type="ARBA" id="ARBA00007626"/>
    </source>
</evidence>
<protein>
    <submittedName>
        <fullName evidence="5">Protein Rf1, mitochondrial</fullName>
    </submittedName>
</protein>
<keyword evidence="3" id="KW-0809">Transit peptide</keyword>
<feature type="repeat" description="PPR" evidence="4">
    <location>
        <begin position="84"/>
        <end position="118"/>
    </location>
</feature>
<keyword evidence="2" id="KW-0677">Repeat</keyword>
<dbReference type="EMBL" id="LWDX02041201">
    <property type="protein sequence ID" value="OEL23908.1"/>
    <property type="molecule type" value="Genomic_DNA"/>
</dbReference>
<dbReference type="AlphaFoldDB" id="A0A1E5VFJ5"/>
<feature type="non-terminal residue" evidence="5">
    <location>
        <position position="304"/>
    </location>
</feature>
<accession>A0A1E5VFJ5</accession>
<evidence type="ECO:0000256" key="2">
    <source>
        <dbReference type="ARBA" id="ARBA00022737"/>
    </source>
</evidence>
<organism evidence="5 6">
    <name type="scientific">Dichanthelium oligosanthes</name>
    <dbReference type="NCBI Taxonomy" id="888268"/>
    <lineage>
        <taxon>Eukaryota</taxon>
        <taxon>Viridiplantae</taxon>
        <taxon>Streptophyta</taxon>
        <taxon>Embryophyta</taxon>
        <taxon>Tracheophyta</taxon>
        <taxon>Spermatophyta</taxon>
        <taxon>Magnoliopsida</taxon>
        <taxon>Liliopsida</taxon>
        <taxon>Poales</taxon>
        <taxon>Poaceae</taxon>
        <taxon>PACMAD clade</taxon>
        <taxon>Panicoideae</taxon>
        <taxon>Panicodae</taxon>
        <taxon>Paniceae</taxon>
        <taxon>Dichantheliinae</taxon>
        <taxon>Dichanthelium</taxon>
    </lineage>
</organism>
<feature type="repeat" description="PPR" evidence="4">
    <location>
        <begin position="156"/>
        <end position="190"/>
    </location>
</feature>